<dbReference type="EMBL" id="CM042884">
    <property type="protein sequence ID" value="KAI4369114.1"/>
    <property type="molecule type" value="Genomic_DNA"/>
</dbReference>
<keyword evidence="2" id="KW-1185">Reference proteome</keyword>
<accession>A0ACB9QR58</accession>
<comment type="caution">
    <text evidence="1">The sequence shown here is derived from an EMBL/GenBank/DDBJ whole genome shotgun (WGS) entry which is preliminary data.</text>
</comment>
<evidence type="ECO:0000313" key="1">
    <source>
        <dbReference type="EMBL" id="KAI4369114.1"/>
    </source>
</evidence>
<gene>
    <name evidence="1" type="ORF">MLD38_017599</name>
</gene>
<dbReference type="Proteomes" id="UP001057402">
    <property type="component" value="Chromosome 5"/>
</dbReference>
<organism evidence="1 2">
    <name type="scientific">Melastoma candidum</name>
    <dbReference type="NCBI Taxonomy" id="119954"/>
    <lineage>
        <taxon>Eukaryota</taxon>
        <taxon>Viridiplantae</taxon>
        <taxon>Streptophyta</taxon>
        <taxon>Embryophyta</taxon>
        <taxon>Tracheophyta</taxon>
        <taxon>Spermatophyta</taxon>
        <taxon>Magnoliopsida</taxon>
        <taxon>eudicotyledons</taxon>
        <taxon>Gunneridae</taxon>
        <taxon>Pentapetalae</taxon>
        <taxon>rosids</taxon>
        <taxon>malvids</taxon>
        <taxon>Myrtales</taxon>
        <taxon>Melastomataceae</taxon>
        <taxon>Melastomatoideae</taxon>
        <taxon>Melastomateae</taxon>
        <taxon>Melastoma</taxon>
    </lineage>
</organism>
<evidence type="ECO:0000313" key="2">
    <source>
        <dbReference type="Proteomes" id="UP001057402"/>
    </source>
</evidence>
<reference evidence="2" key="1">
    <citation type="journal article" date="2023" name="Front. Plant Sci.">
        <title>Chromosomal-level genome assembly of Melastoma candidum provides insights into trichome evolution.</title>
        <authorList>
            <person name="Zhong Y."/>
            <person name="Wu W."/>
            <person name="Sun C."/>
            <person name="Zou P."/>
            <person name="Liu Y."/>
            <person name="Dai S."/>
            <person name="Zhou R."/>
        </authorList>
    </citation>
    <scope>NUCLEOTIDE SEQUENCE [LARGE SCALE GENOMIC DNA]</scope>
</reference>
<proteinExistence type="predicted"/>
<protein>
    <submittedName>
        <fullName evidence="1">Uncharacterized protein</fullName>
    </submittedName>
</protein>
<sequence length="93" mass="10132">MRQPAGIAGFGRAKESLPAQLGARRFSYCLQSRKFDDTPVSSKLVLETGPGRSGQKSAGASYTPLLRNPAKSIAAFQEFYYILLRKVVVGSKH</sequence>
<name>A0ACB9QR58_9MYRT</name>